<evidence type="ECO:0000313" key="2">
    <source>
        <dbReference type="EMBL" id="KKK58890.1"/>
    </source>
</evidence>
<name>A0A0F8XD87_9ZZZZ</name>
<gene>
    <name evidence="2" type="ORF">LCGC14_3039850</name>
</gene>
<comment type="caution">
    <text evidence="2">The sequence shown here is derived from an EMBL/GenBank/DDBJ whole genome shotgun (WGS) entry which is preliminary data.</text>
</comment>
<dbReference type="EMBL" id="LAZR01063749">
    <property type="protein sequence ID" value="KKK58890.1"/>
    <property type="molecule type" value="Genomic_DNA"/>
</dbReference>
<feature type="non-terminal residue" evidence="2">
    <location>
        <position position="103"/>
    </location>
</feature>
<evidence type="ECO:0000256" key="1">
    <source>
        <dbReference type="SAM" id="MobiDB-lite"/>
    </source>
</evidence>
<proteinExistence type="predicted"/>
<dbReference type="AlphaFoldDB" id="A0A0F8XD87"/>
<organism evidence="2">
    <name type="scientific">marine sediment metagenome</name>
    <dbReference type="NCBI Taxonomy" id="412755"/>
    <lineage>
        <taxon>unclassified sequences</taxon>
        <taxon>metagenomes</taxon>
        <taxon>ecological metagenomes</taxon>
    </lineage>
</organism>
<reference evidence="2" key="1">
    <citation type="journal article" date="2015" name="Nature">
        <title>Complex archaea that bridge the gap between prokaryotes and eukaryotes.</title>
        <authorList>
            <person name="Spang A."/>
            <person name="Saw J.H."/>
            <person name="Jorgensen S.L."/>
            <person name="Zaremba-Niedzwiedzka K."/>
            <person name="Martijn J."/>
            <person name="Lind A.E."/>
            <person name="van Eijk R."/>
            <person name="Schleper C."/>
            <person name="Guy L."/>
            <person name="Ettema T.J."/>
        </authorList>
    </citation>
    <scope>NUCLEOTIDE SEQUENCE</scope>
</reference>
<feature type="region of interest" description="Disordered" evidence="1">
    <location>
        <begin position="72"/>
        <end position="103"/>
    </location>
</feature>
<accession>A0A0F8XD87</accession>
<sequence>MFFGKQIRDELEKLVNPFFPENDRWIVGTMGDDDLFLMFLIKILPQIMTSITENTNQQASRQLSEEQLEIMRQGALRPTPSREQTPRPSGEEDIEDRLRRWEE</sequence>
<protein>
    <submittedName>
        <fullName evidence="2">Uncharacterized protein</fullName>
    </submittedName>
</protein>